<name>R9NZ84_PSEHS</name>
<feature type="region of interest" description="Disordered" evidence="1">
    <location>
        <begin position="132"/>
        <end position="171"/>
    </location>
</feature>
<dbReference type="RefSeq" id="XP_012187656.1">
    <property type="nucleotide sequence ID" value="XM_012332266.1"/>
</dbReference>
<dbReference type="GeneID" id="24106935"/>
<reference evidence="3" key="1">
    <citation type="journal article" date="2013" name="Genome Announc.">
        <title>Draft genome sequence of the basidiomycetous yeast-like fungus Pseudozyma hubeiensis SY62, which produces an abundant amount of the biosurfactant mannosylerythritol lipids.</title>
        <authorList>
            <person name="Konishi M."/>
            <person name="Hatada Y."/>
            <person name="Horiuchi J."/>
        </authorList>
    </citation>
    <scope>NUCLEOTIDE SEQUENCE [LARGE SCALE GENOMIC DNA]</scope>
    <source>
        <strain evidence="3">SY62</strain>
    </source>
</reference>
<gene>
    <name evidence="2" type="ORF">PHSY_001638</name>
</gene>
<sequence length="171" mass="19367">MGYYIDARNLWHTVTSMKMLPGVPHALNDDLGVTERWKDFLRDQARGVLENILMDLRVHTQELHRPNYSVGKRFQRFIAAGNHMFSVMPVAEPAEQYVARRIVNAFTETWHQHYSAERQAELNAELEALARELEEAESEGENESATGPGQVVQAARSTSFGSDGEKHADQS</sequence>
<dbReference type="EMBL" id="DF238782">
    <property type="protein sequence ID" value="GAC94069.1"/>
    <property type="molecule type" value="Genomic_DNA"/>
</dbReference>
<dbReference type="Proteomes" id="UP000014071">
    <property type="component" value="Unassembled WGS sequence"/>
</dbReference>
<protein>
    <submittedName>
        <fullName evidence="2">Phospholipase</fullName>
    </submittedName>
</protein>
<accession>R9NZ84</accession>
<dbReference type="OrthoDB" id="2552474at2759"/>
<organism evidence="2 3">
    <name type="scientific">Pseudozyma hubeiensis (strain SY62)</name>
    <name type="common">Yeast</name>
    <dbReference type="NCBI Taxonomy" id="1305764"/>
    <lineage>
        <taxon>Eukaryota</taxon>
        <taxon>Fungi</taxon>
        <taxon>Dikarya</taxon>
        <taxon>Basidiomycota</taxon>
        <taxon>Ustilaginomycotina</taxon>
        <taxon>Ustilaginomycetes</taxon>
        <taxon>Ustilaginales</taxon>
        <taxon>Ustilaginaceae</taxon>
        <taxon>Pseudozyma</taxon>
    </lineage>
</organism>
<dbReference type="HOGENOM" id="CLU_114657_0_0_1"/>
<proteinExistence type="predicted"/>
<dbReference type="eggNOG" id="ENOG502RDS2">
    <property type="taxonomic scope" value="Eukaryota"/>
</dbReference>
<evidence type="ECO:0000313" key="2">
    <source>
        <dbReference type="EMBL" id="GAC94069.1"/>
    </source>
</evidence>
<dbReference type="AlphaFoldDB" id="R9NZ84"/>
<evidence type="ECO:0000256" key="1">
    <source>
        <dbReference type="SAM" id="MobiDB-lite"/>
    </source>
</evidence>
<evidence type="ECO:0000313" key="3">
    <source>
        <dbReference type="Proteomes" id="UP000014071"/>
    </source>
</evidence>
<keyword evidence="3" id="KW-1185">Reference proteome</keyword>